<comment type="caution">
    <text evidence="3">The sequence shown here is derived from an EMBL/GenBank/DDBJ whole genome shotgun (WGS) entry which is preliminary data.</text>
</comment>
<feature type="region of interest" description="Disordered" evidence="1">
    <location>
        <begin position="418"/>
        <end position="464"/>
    </location>
</feature>
<dbReference type="InterPro" id="IPR012334">
    <property type="entry name" value="Pectin_lyas_fold"/>
</dbReference>
<dbReference type="NCBIfam" id="TIGR03805">
    <property type="entry name" value="beta_helix_1"/>
    <property type="match status" value="1"/>
</dbReference>
<dbReference type="RefSeq" id="WP_311658453.1">
    <property type="nucleotide sequence ID" value="NZ_JAVRHY010000005.1"/>
</dbReference>
<protein>
    <submittedName>
        <fullName evidence="3">Parallel beta-helix domain-containing protein</fullName>
    </submittedName>
</protein>
<keyword evidence="4" id="KW-1185">Reference proteome</keyword>
<dbReference type="SUPFAM" id="SSF51126">
    <property type="entry name" value="Pectin lyase-like"/>
    <property type="match status" value="1"/>
</dbReference>
<accession>A0ABU3B7C0</accession>
<dbReference type="InterPro" id="IPR022442">
    <property type="entry name" value="SO_2930-like_dom"/>
</dbReference>
<feature type="domain" description="Right handed beta helix" evidence="2">
    <location>
        <begin position="119"/>
        <end position="273"/>
    </location>
</feature>
<dbReference type="PROSITE" id="PS51257">
    <property type="entry name" value="PROKAR_LIPOPROTEIN"/>
    <property type="match status" value="1"/>
</dbReference>
<dbReference type="Proteomes" id="UP001259982">
    <property type="component" value="Unassembled WGS sequence"/>
</dbReference>
<dbReference type="InterPro" id="IPR011050">
    <property type="entry name" value="Pectin_lyase_fold/virulence"/>
</dbReference>
<name>A0ABU3B7C0_9GAMM</name>
<feature type="region of interest" description="Disordered" evidence="1">
    <location>
        <begin position="26"/>
        <end position="47"/>
    </location>
</feature>
<gene>
    <name evidence="3" type="ORF">RM531_07700</name>
</gene>
<reference evidence="3 4" key="1">
    <citation type="submission" date="2023-09" db="EMBL/GenBank/DDBJ databases">
        <authorList>
            <person name="Rey-Velasco X."/>
        </authorList>
    </citation>
    <scope>NUCLEOTIDE SEQUENCE [LARGE SCALE GENOMIC DNA]</scope>
    <source>
        <strain evidence="3 4">P385</strain>
    </source>
</reference>
<dbReference type="InterPro" id="IPR039448">
    <property type="entry name" value="Beta_helix"/>
</dbReference>
<dbReference type="Gene3D" id="2.160.20.10">
    <property type="entry name" value="Single-stranded right-handed beta-helix, Pectin lyase-like"/>
    <property type="match status" value="1"/>
</dbReference>
<evidence type="ECO:0000313" key="3">
    <source>
        <dbReference type="EMBL" id="MDT0618356.1"/>
    </source>
</evidence>
<dbReference type="SMART" id="SM00710">
    <property type="entry name" value="PbH1"/>
    <property type="match status" value="6"/>
</dbReference>
<dbReference type="EMBL" id="JAVRHY010000005">
    <property type="protein sequence ID" value="MDT0618356.1"/>
    <property type="molecule type" value="Genomic_DNA"/>
</dbReference>
<dbReference type="Pfam" id="PF13229">
    <property type="entry name" value="Beta_helix"/>
    <property type="match status" value="1"/>
</dbReference>
<organism evidence="3 4">
    <name type="scientific">Spectribacter acetivorans</name>
    <dbReference type="NCBI Taxonomy" id="3075603"/>
    <lineage>
        <taxon>Bacteria</taxon>
        <taxon>Pseudomonadati</taxon>
        <taxon>Pseudomonadota</taxon>
        <taxon>Gammaproteobacteria</taxon>
        <taxon>Salinisphaerales</taxon>
        <taxon>Salinisphaeraceae</taxon>
        <taxon>Spectribacter</taxon>
    </lineage>
</organism>
<sequence>MTGRNWLIAALAATLAACGGGGGDSGPTLGVPDDGNDGGGGGTPNPSGREFMIEPGANATRDALSAFIQAGPGDVIRFDCGFFAMDTGLVLQNSENVTITGCGRNRTVLSFDNSDTAEGILALNIRGLTIQDLTVTDTPGDGVKVIGSDFVTYRNMRAMWSSANNPVTAANFESAVQIACPAQPLTAINRADYRTSPDNGRYAIYPVLSNNVLIENSEAIGASDAGLYVGQSNDVIIRNSRAAFNVAGYEIENTDRADMHGNLAECNTGGFLIFDLPGLSQYGDGTRVFDNIARNNNTDNFAAGGIVRSVPRGTGALILAYDRVEIFDNEFRDHDTASVIIASHELIGPPGDRRLDMYAEGVHIHDNLMINAGGNPPLPDQTALEGSQDSLLPTLVRLKNGGFGAHIVWDGLYDETDQDDAEHQARGGSGDCPYPTAADGNPVPADARGEPQYAGADPNPTCRYNDYKFDDSPDGSRERPSMFICIDEGSNDRQANPLVPFFANFGGLEGLEALDLLGDPTRLADPAFLASLTGIVPALIPDRDVSPHQCLTAYGETLPSLPPAEVASFTPSGNAQTPPDEEEVRAACEATPAPGQINHGAVNVDCPRLEQYNLFADPADPLSDPNGRGTPFDLNTRLFADYSRKRRVVFMPEGTSARYRSGADGANATYVFPVGTIIAKTFFFPDESSGTRQVVETRLLIKRANDSGQPRWAGLPYIWETTPSGERVARLRLGGGEAAVSWHYTNTGSGELHSGSSERYQIPHANQCVTCHGNDDRTAGSPPIGPKPRNLNKPFDYPDVGRMNQIAYWIDNGLLQGAPTPQTDTAGIATNIPRLPAFDDATDGGLESRVRAYLEVNCAHCHNPAGIASNTGLFLEALREVDASYGICKTPTAAGGGAGGREFDIVPGDADGSILPFRMNIAGNPEIQMPPISRSVIHTQGVAGVRDWIDNVVDDSYDNAESCGGGGLLDGLLRRAH</sequence>
<dbReference type="InterPro" id="IPR006626">
    <property type="entry name" value="PbH1"/>
</dbReference>
<proteinExistence type="predicted"/>
<evidence type="ECO:0000256" key="1">
    <source>
        <dbReference type="SAM" id="MobiDB-lite"/>
    </source>
</evidence>
<evidence type="ECO:0000259" key="2">
    <source>
        <dbReference type="Pfam" id="PF13229"/>
    </source>
</evidence>
<evidence type="ECO:0000313" key="4">
    <source>
        <dbReference type="Proteomes" id="UP001259982"/>
    </source>
</evidence>